<accession>A0AAP2DSM2</accession>
<dbReference type="InterPro" id="IPR007197">
    <property type="entry name" value="rSAM"/>
</dbReference>
<dbReference type="Pfam" id="PF04055">
    <property type="entry name" value="Radical_SAM"/>
    <property type="match status" value="1"/>
</dbReference>
<keyword evidence="10" id="KW-0963">Cytoplasm</keyword>
<dbReference type="InterPro" id="IPR004559">
    <property type="entry name" value="HemW-like"/>
</dbReference>
<evidence type="ECO:0000313" key="13">
    <source>
        <dbReference type="Proteomes" id="UP001319080"/>
    </source>
</evidence>
<keyword evidence="8 10" id="KW-0411">Iron-sulfur</keyword>
<dbReference type="GO" id="GO:0004109">
    <property type="term" value="F:coproporphyrinogen oxidase activity"/>
    <property type="evidence" value="ECO:0007669"/>
    <property type="project" value="InterPro"/>
</dbReference>
<evidence type="ECO:0000256" key="8">
    <source>
        <dbReference type="ARBA" id="ARBA00023014"/>
    </source>
</evidence>
<evidence type="ECO:0000259" key="11">
    <source>
        <dbReference type="PROSITE" id="PS51918"/>
    </source>
</evidence>
<evidence type="ECO:0000256" key="4">
    <source>
        <dbReference type="ARBA" id="ARBA00022617"/>
    </source>
</evidence>
<keyword evidence="9 10" id="KW-0143">Chaperone</keyword>
<sequence length="376" mass="41931">MAGIYFHIPFCKQACHYCDFHFSTNQEKKGEMVGALVRELELQKSYLGGEPVGTVYFGGGTPSLLSVAEIEMLLQTVAKNFALAPAGEITLEANPDDLHAEKLVALRAAGVNRLSIGIQSFDDQVLHFLHRAHSASTAQQCLEQARAAGFNNISLDLIYAIPGQPLETWRENIRRALSFAPEHISSYSLTIEEKTAFGKWAATGKLKAVEDDLAAAQLEMLVEMLDAAGYEQYEVSNFARAGYYSRHNSSYWQQKKYLGIGPSAHSYDGHSRQHNVANNHLYLRGLQEDKIPFTREVLTPEDVINEYLLTTLRTSWGADLQKLRQELQYDLQALHGPYLNTLCSENLAIVSGDTMRLTRRGKMLADKIAADLFATK</sequence>
<dbReference type="Proteomes" id="UP001319080">
    <property type="component" value="Unassembled WGS sequence"/>
</dbReference>
<evidence type="ECO:0000256" key="3">
    <source>
        <dbReference type="ARBA" id="ARBA00017228"/>
    </source>
</evidence>
<comment type="similarity">
    <text evidence="2">Belongs to the anaerobic coproporphyrinogen-III oxidase family. HemW subfamily.</text>
</comment>
<evidence type="ECO:0000256" key="1">
    <source>
        <dbReference type="ARBA" id="ARBA00001966"/>
    </source>
</evidence>
<dbReference type="InterPro" id="IPR034505">
    <property type="entry name" value="Coproporphyrinogen-III_oxidase"/>
</dbReference>
<comment type="subcellular location">
    <subcellularLocation>
        <location evidence="10">Cytoplasm</location>
    </subcellularLocation>
</comment>
<dbReference type="SFLD" id="SFLDG01065">
    <property type="entry name" value="anaerobic_coproporphyrinogen-I"/>
    <property type="match status" value="1"/>
</dbReference>
<dbReference type="SFLD" id="SFLDF00562">
    <property type="entry name" value="HemN-like__clustered_with_heat"/>
    <property type="match status" value="1"/>
</dbReference>
<dbReference type="EMBL" id="JAHESE010000001">
    <property type="protein sequence ID" value="MBT1706760.1"/>
    <property type="molecule type" value="Genomic_DNA"/>
</dbReference>
<dbReference type="SFLD" id="SFLDF00288">
    <property type="entry name" value="HemN-like__clustered_with_nucl"/>
    <property type="match status" value="1"/>
</dbReference>
<dbReference type="InterPro" id="IPR013785">
    <property type="entry name" value="Aldolase_TIM"/>
</dbReference>
<name>A0AAP2DSM2_9BACT</name>
<evidence type="ECO:0000256" key="2">
    <source>
        <dbReference type="ARBA" id="ARBA00006100"/>
    </source>
</evidence>
<dbReference type="InterPro" id="IPR058240">
    <property type="entry name" value="rSAM_sf"/>
</dbReference>
<keyword evidence="10" id="KW-0004">4Fe-4S</keyword>
<dbReference type="GO" id="GO:0051539">
    <property type="term" value="F:4 iron, 4 sulfur cluster binding"/>
    <property type="evidence" value="ECO:0007669"/>
    <property type="project" value="UniProtKB-UniRule"/>
</dbReference>
<dbReference type="InterPro" id="IPR010723">
    <property type="entry name" value="HemN_C"/>
</dbReference>
<dbReference type="GO" id="GO:0005737">
    <property type="term" value="C:cytoplasm"/>
    <property type="evidence" value="ECO:0007669"/>
    <property type="project" value="UniProtKB-SubCell"/>
</dbReference>
<dbReference type="NCBIfam" id="TIGR00539">
    <property type="entry name" value="hemN_rel"/>
    <property type="match status" value="1"/>
</dbReference>
<organism evidence="12 13">
    <name type="scientific">Dawidia cretensis</name>
    <dbReference type="NCBI Taxonomy" id="2782350"/>
    <lineage>
        <taxon>Bacteria</taxon>
        <taxon>Pseudomonadati</taxon>
        <taxon>Bacteroidota</taxon>
        <taxon>Cytophagia</taxon>
        <taxon>Cytophagales</taxon>
        <taxon>Chryseotaleaceae</taxon>
        <taxon>Dawidia</taxon>
    </lineage>
</organism>
<dbReference type="InterPro" id="IPR006638">
    <property type="entry name" value="Elp3/MiaA/NifB-like_rSAM"/>
</dbReference>
<evidence type="ECO:0000256" key="6">
    <source>
        <dbReference type="ARBA" id="ARBA00022723"/>
    </source>
</evidence>
<evidence type="ECO:0000256" key="7">
    <source>
        <dbReference type="ARBA" id="ARBA00023004"/>
    </source>
</evidence>
<dbReference type="SUPFAM" id="SSF102114">
    <property type="entry name" value="Radical SAM enzymes"/>
    <property type="match status" value="1"/>
</dbReference>
<dbReference type="Gene3D" id="3.20.20.70">
    <property type="entry name" value="Aldolase class I"/>
    <property type="match status" value="1"/>
</dbReference>
<dbReference type="Pfam" id="PF06969">
    <property type="entry name" value="HemN_C"/>
    <property type="match status" value="1"/>
</dbReference>
<keyword evidence="4 10" id="KW-0349">Heme</keyword>
<keyword evidence="13" id="KW-1185">Reference proteome</keyword>
<dbReference type="GO" id="GO:0006779">
    <property type="term" value="P:porphyrin-containing compound biosynthetic process"/>
    <property type="evidence" value="ECO:0007669"/>
    <property type="project" value="InterPro"/>
</dbReference>
<evidence type="ECO:0000313" key="12">
    <source>
        <dbReference type="EMBL" id="MBT1706760.1"/>
    </source>
</evidence>
<keyword evidence="6 10" id="KW-0479">Metal-binding</keyword>
<protein>
    <recommendedName>
        <fullName evidence="3 10">Heme chaperone HemW</fullName>
    </recommendedName>
</protein>
<keyword evidence="5 10" id="KW-0949">S-adenosyl-L-methionine</keyword>
<dbReference type="SFLD" id="SFLDG01082">
    <property type="entry name" value="B12-binding_domain_containing"/>
    <property type="match status" value="1"/>
</dbReference>
<dbReference type="SFLD" id="SFLDS00029">
    <property type="entry name" value="Radical_SAM"/>
    <property type="match status" value="1"/>
</dbReference>
<proteinExistence type="inferred from homology"/>
<dbReference type="AlphaFoldDB" id="A0AAP2DSM2"/>
<evidence type="ECO:0000256" key="9">
    <source>
        <dbReference type="ARBA" id="ARBA00023186"/>
    </source>
</evidence>
<dbReference type="RefSeq" id="WP_254082351.1">
    <property type="nucleotide sequence ID" value="NZ_JAHESE010000001.1"/>
</dbReference>
<dbReference type="SMART" id="SM00729">
    <property type="entry name" value="Elp3"/>
    <property type="match status" value="1"/>
</dbReference>
<dbReference type="PANTHER" id="PTHR13932:SF5">
    <property type="entry name" value="RADICAL S-ADENOSYL METHIONINE DOMAIN-CONTAINING PROTEIN 1, MITOCHONDRIAL"/>
    <property type="match status" value="1"/>
</dbReference>
<keyword evidence="7 10" id="KW-0408">Iron</keyword>
<comment type="caution">
    <text evidence="12">The sequence shown here is derived from an EMBL/GenBank/DDBJ whole genome shotgun (WGS) entry which is preliminary data.</text>
</comment>
<dbReference type="GO" id="GO:0046872">
    <property type="term" value="F:metal ion binding"/>
    <property type="evidence" value="ECO:0007669"/>
    <property type="project" value="UniProtKB-UniRule"/>
</dbReference>
<comment type="function">
    <text evidence="10">Probably acts as a heme chaperone, transferring heme to an unknown acceptor. Binds one molecule of heme per monomer, possibly covalently. Binds 1 [4Fe-4S] cluster. The cluster is coordinated with 3 cysteines and an exchangeable S-adenosyl-L-methionine.</text>
</comment>
<comment type="cofactor">
    <cofactor evidence="1">
        <name>[4Fe-4S] cluster</name>
        <dbReference type="ChEBI" id="CHEBI:49883"/>
    </cofactor>
</comment>
<feature type="domain" description="Radical SAM core" evidence="11">
    <location>
        <begin position="1"/>
        <end position="231"/>
    </location>
</feature>
<evidence type="ECO:0000256" key="5">
    <source>
        <dbReference type="ARBA" id="ARBA00022691"/>
    </source>
</evidence>
<dbReference type="PROSITE" id="PS51918">
    <property type="entry name" value="RADICAL_SAM"/>
    <property type="match status" value="1"/>
</dbReference>
<gene>
    <name evidence="12" type="primary">hemW</name>
    <name evidence="12" type="ORF">KK062_00925</name>
</gene>
<reference evidence="12 13" key="1">
    <citation type="submission" date="2021-05" db="EMBL/GenBank/DDBJ databases">
        <title>A Polyphasic approach of four new species of the genus Ohtaekwangia: Ohtaekwangia histidinii sp. nov., Ohtaekwangia cretensis sp. nov., Ohtaekwangia indiensis sp. nov., Ohtaekwangia reichenbachii sp. nov. from diverse environment.</title>
        <authorList>
            <person name="Octaviana S."/>
        </authorList>
    </citation>
    <scope>NUCLEOTIDE SEQUENCE [LARGE SCALE GENOMIC DNA]</scope>
    <source>
        <strain evidence="12 13">PWU5</strain>
    </source>
</reference>
<dbReference type="PANTHER" id="PTHR13932">
    <property type="entry name" value="COPROPORPHYRINIGEN III OXIDASE"/>
    <property type="match status" value="1"/>
</dbReference>
<evidence type="ECO:0000256" key="10">
    <source>
        <dbReference type="RuleBase" id="RU364116"/>
    </source>
</evidence>